<dbReference type="GO" id="GO:0006004">
    <property type="term" value="P:fucose metabolic process"/>
    <property type="evidence" value="ECO:0007669"/>
    <property type="project" value="InterPro"/>
</dbReference>
<dbReference type="GO" id="GO:0004560">
    <property type="term" value="F:alpha-L-fucosidase activity"/>
    <property type="evidence" value="ECO:0007669"/>
    <property type="project" value="InterPro"/>
</dbReference>
<evidence type="ECO:0000256" key="2">
    <source>
        <dbReference type="ARBA" id="ARBA00007951"/>
    </source>
</evidence>
<dbReference type="EMBL" id="JAESIY010000003">
    <property type="protein sequence ID" value="MBL3655888.1"/>
    <property type="molecule type" value="Genomic_DNA"/>
</dbReference>
<keyword evidence="6" id="KW-0326">Glycosidase</keyword>
<evidence type="ECO:0000256" key="6">
    <source>
        <dbReference type="ARBA" id="ARBA00023295"/>
    </source>
</evidence>
<gene>
    <name evidence="10" type="ORF">JL102_07085</name>
</gene>
<dbReference type="Gene3D" id="3.20.20.80">
    <property type="entry name" value="Glycosidases"/>
    <property type="match status" value="1"/>
</dbReference>
<evidence type="ECO:0000256" key="7">
    <source>
        <dbReference type="PIRSR" id="PIRSR001092-1"/>
    </source>
</evidence>
<sequence>MSKNIAVMLLLILTAPLFVRAQENNLHGMSTEYDWPKDPKVLAKLEKWQDQKFGMIIHWGLYAQAGMVESWELTSEDWINRKDSMTYCEFKEWYWGLSNEFNPVNFAPEKWAETAKAAGMKYVVFTTKHHDGFNMFDTQQTDFKITNGPFANHPKANVAKYVFEAFRNEGMMIGAYYSKPDWHSQYFWWDKYGSWDRNVNYNLAAHPERWNKFKQFAYNQVEELTSDYGSIDILWLDGGWVRPGRMVRNGEQSIDLPKIAAMAREHQPGLLVVDRTVHGPYENYQTPERSIPDHQISNPWESCIPLANNWGYVPNDELKSSTKIIHSLVEIVAKGGSLLLGIGPKPDGTLREEDVTRMKQIGAWLDQNGKAIYNTRITPEYNYENVFFTEGKEGEKYAIVNIPESEKVPSTVIWKGNTPKKGSKIKMLSNGKKVNWKLNKGKVEISIPEKFISNNDTYPALAFEFITGN</sequence>
<dbReference type="PRINTS" id="PR00741">
    <property type="entry name" value="GLHYDRLASE29"/>
</dbReference>
<keyword evidence="11" id="KW-1185">Reference proteome</keyword>
<evidence type="ECO:0000256" key="4">
    <source>
        <dbReference type="ARBA" id="ARBA00022729"/>
    </source>
</evidence>
<dbReference type="SMART" id="SM00812">
    <property type="entry name" value="Alpha_L_fucos"/>
    <property type="match status" value="1"/>
</dbReference>
<comment type="caution">
    <text evidence="10">The sequence shown here is derived from an EMBL/GenBank/DDBJ whole genome shotgun (WGS) entry which is preliminary data.</text>
</comment>
<reference evidence="10" key="1">
    <citation type="submission" date="2021-01" db="EMBL/GenBank/DDBJ databases">
        <title>Fulvivirga kasyanovii gen. nov., sp nov., a novel member of the phylum Bacteroidetes isolated from seawater in a mussel farm.</title>
        <authorList>
            <person name="Zhao L.-H."/>
            <person name="Wang Z.-J."/>
        </authorList>
    </citation>
    <scope>NUCLEOTIDE SEQUENCE</scope>
    <source>
        <strain evidence="10">2943</strain>
    </source>
</reference>
<comment type="function">
    <text evidence="1">Alpha-L-fucosidase is responsible for hydrolyzing the alpha-1,6-linked fucose joined to the reducing-end N-acetylglucosamine of the carbohydrate moieties of glycoproteins.</text>
</comment>
<dbReference type="PANTHER" id="PTHR10030">
    <property type="entry name" value="ALPHA-L-FUCOSIDASE"/>
    <property type="match status" value="1"/>
</dbReference>
<protein>
    <recommendedName>
        <fullName evidence="3">alpha-L-fucosidase</fullName>
        <ecNumber evidence="3">3.2.1.51</ecNumber>
    </recommendedName>
</protein>
<feature type="signal peptide" evidence="8">
    <location>
        <begin position="1"/>
        <end position="21"/>
    </location>
</feature>
<dbReference type="SUPFAM" id="SSF51445">
    <property type="entry name" value="(Trans)glycosidases"/>
    <property type="match status" value="1"/>
</dbReference>
<dbReference type="GO" id="GO:0016139">
    <property type="term" value="P:glycoside catabolic process"/>
    <property type="evidence" value="ECO:0007669"/>
    <property type="project" value="TreeGrafter"/>
</dbReference>
<dbReference type="EC" id="3.2.1.51" evidence="3"/>
<proteinExistence type="inferred from homology"/>
<dbReference type="GO" id="GO:0005764">
    <property type="term" value="C:lysosome"/>
    <property type="evidence" value="ECO:0007669"/>
    <property type="project" value="TreeGrafter"/>
</dbReference>
<keyword evidence="4 8" id="KW-0732">Signal</keyword>
<keyword evidence="5" id="KW-0378">Hydrolase</keyword>
<feature type="domain" description="Glycoside hydrolase family 29 N-terminal" evidence="9">
    <location>
        <begin position="23"/>
        <end position="370"/>
    </location>
</feature>
<dbReference type="PIRSF" id="PIRSF001092">
    <property type="entry name" value="Alpha-L-fucosidase"/>
    <property type="match status" value="1"/>
</dbReference>
<dbReference type="Gene3D" id="2.60.40.1180">
    <property type="entry name" value="Golgi alpha-mannosidase II"/>
    <property type="match status" value="1"/>
</dbReference>
<evidence type="ECO:0000256" key="5">
    <source>
        <dbReference type="ARBA" id="ARBA00022801"/>
    </source>
</evidence>
<evidence type="ECO:0000259" key="9">
    <source>
        <dbReference type="Pfam" id="PF01120"/>
    </source>
</evidence>
<evidence type="ECO:0000256" key="3">
    <source>
        <dbReference type="ARBA" id="ARBA00012662"/>
    </source>
</evidence>
<dbReference type="InterPro" id="IPR057739">
    <property type="entry name" value="Glyco_hydro_29_N"/>
</dbReference>
<evidence type="ECO:0000256" key="8">
    <source>
        <dbReference type="SAM" id="SignalP"/>
    </source>
</evidence>
<dbReference type="AlphaFoldDB" id="A0A937F8A3"/>
<feature type="site" description="May be important for catalysis" evidence="7">
    <location>
        <position position="303"/>
    </location>
</feature>
<feature type="chain" id="PRO_5037459459" description="alpha-L-fucosidase" evidence="8">
    <location>
        <begin position="22"/>
        <end position="469"/>
    </location>
</feature>
<dbReference type="InterPro" id="IPR000933">
    <property type="entry name" value="Glyco_hydro_29"/>
</dbReference>
<dbReference type="InterPro" id="IPR013780">
    <property type="entry name" value="Glyco_hydro_b"/>
</dbReference>
<organism evidence="10 11">
    <name type="scientific">Fulvivirga sediminis</name>
    <dbReference type="NCBI Taxonomy" id="2803949"/>
    <lineage>
        <taxon>Bacteria</taxon>
        <taxon>Pseudomonadati</taxon>
        <taxon>Bacteroidota</taxon>
        <taxon>Cytophagia</taxon>
        <taxon>Cytophagales</taxon>
        <taxon>Fulvivirgaceae</taxon>
        <taxon>Fulvivirga</taxon>
    </lineage>
</organism>
<evidence type="ECO:0000313" key="10">
    <source>
        <dbReference type="EMBL" id="MBL3655888.1"/>
    </source>
</evidence>
<dbReference type="InterPro" id="IPR017853">
    <property type="entry name" value="GH"/>
</dbReference>
<dbReference type="RefSeq" id="WP_202243563.1">
    <property type="nucleotide sequence ID" value="NZ_JAESIY010000003.1"/>
</dbReference>
<comment type="similarity">
    <text evidence="2">Belongs to the glycosyl hydrolase 29 family.</text>
</comment>
<dbReference type="Proteomes" id="UP000659388">
    <property type="component" value="Unassembled WGS sequence"/>
</dbReference>
<evidence type="ECO:0000313" key="11">
    <source>
        <dbReference type="Proteomes" id="UP000659388"/>
    </source>
</evidence>
<dbReference type="Pfam" id="PF01120">
    <property type="entry name" value="Alpha_L_fucos"/>
    <property type="match status" value="1"/>
</dbReference>
<dbReference type="InterPro" id="IPR016286">
    <property type="entry name" value="FUC_metazoa-typ"/>
</dbReference>
<accession>A0A937F8A3</accession>
<dbReference type="PANTHER" id="PTHR10030:SF37">
    <property type="entry name" value="ALPHA-L-FUCOSIDASE-RELATED"/>
    <property type="match status" value="1"/>
</dbReference>
<name>A0A937F8A3_9BACT</name>
<evidence type="ECO:0000256" key="1">
    <source>
        <dbReference type="ARBA" id="ARBA00004071"/>
    </source>
</evidence>